<keyword evidence="2" id="KW-0378">Hydrolase</keyword>
<dbReference type="EMBL" id="SMLW01000327">
    <property type="protein sequence ID" value="MTI23903.1"/>
    <property type="molecule type" value="Genomic_DNA"/>
</dbReference>
<accession>A0ABW9RIM1</accession>
<dbReference type="PANTHER" id="PTHR20854">
    <property type="entry name" value="INOSITOL MONOPHOSPHATASE"/>
    <property type="match status" value="1"/>
</dbReference>
<dbReference type="Proteomes" id="UP000798808">
    <property type="component" value="Unassembled WGS sequence"/>
</dbReference>
<dbReference type="PROSITE" id="PS00629">
    <property type="entry name" value="IMP_1"/>
    <property type="match status" value="1"/>
</dbReference>
<name>A0ABW9RIM1_9BACT</name>
<dbReference type="Pfam" id="PF00459">
    <property type="entry name" value="Inositol_P"/>
    <property type="match status" value="1"/>
</dbReference>
<dbReference type="InterPro" id="IPR020583">
    <property type="entry name" value="Inositol_monoP_metal-BS"/>
</dbReference>
<evidence type="ECO:0000256" key="2">
    <source>
        <dbReference type="ARBA" id="ARBA00022801"/>
    </source>
</evidence>
<sequence length="289" mass="32034">MMLSEKELKSLCQTAATAATVAGQYIQSRFDKHYTRRHKETGHSLASQVVTEIDVKAQEIILEHLNSTIQNYDLGLLTEEAADDQSRLDKPYFWCIDPLDGTLPFTEKRTGYAVSIALIANSGDPVIGVVYVPDLAYCYTSFKGAGVWLNGSPFVREKAAVNDSICIYSDRALQHETYFEPVNDRLNEWARHKNAQIKYHSGFGSVRNALGVMTSGTGCCFKLPKETKGGGSIWDFAATRLFFEELDLHVSDARGGRLHLNDEKSTFMNEVGVIYATGSGLAEFIQGII</sequence>
<keyword evidence="5" id="KW-1185">Reference proteome</keyword>
<organism evidence="4 5">
    <name type="scientific">Fulvivirga kasyanovii</name>
    <dbReference type="NCBI Taxonomy" id="396812"/>
    <lineage>
        <taxon>Bacteria</taxon>
        <taxon>Pseudomonadati</taxon>
        <taxon>Bacteroidota</taxon>
        <taxon>Cytophagia</taxon>
        <taxon>Cytophagales</taxon>
        <taxon>Fulvivirgaceae</taxon>
        <taxon>Fulvivirga</taxon>
    </lineage>
</organism>
<dbReference type="PANTHER" id="PTHR20854:SF4">
    <property type="entry name" value="INOSITOL-1-MONOPHOSPHATASE-RELATED"/>
    <property type="match status" value="1"/>
</dbReference>
<dbReference type="Gene3D" id="3.40.190.80">
    <property type="match status" value="1"/>
</dbReference>
<dbReference type="CDD" id="cd01637">
    <property type="entry name" value="IMPase_like"/>
    <property type="match status" value="1"/>
</dbReference>
<dbReference type="Gene3D" id="3.30.540.10">
    <property type="entry name" value="Fructose-1,6-Bisphosphatase, subunit A, domain 1"/>
    <property type="match status" value="1"/>
</dbReference>
<gene>
    <name evidence="4" type="ORF">E1163_02960</name>
</gene>
<evidence type="ECO:0000313" key="4">
    <source>
        <dbReference type="EMBL" id="MTI23903.1"/>
    </source>
</evidence>
<evidence type="ECO:0000256" key="3">
    <source>
        <dbReference type="ARBA" id="ARBA00022842"/>
    </source>
</evidence>
<proteinExistence type="predicted"/>
<keyword evidence="1" id="KW-0479">Metal-binding</keyword>
<comment type="caution">
    <text evidence="4">The sequence shown here is derived from an EMBL/GenBank/DDBJ whole genome shotgun (WGS) entry which is preliminary data.</text>
</comment>
<evidence type="ECO:0000256" key="1">
    <source>
        <dbReference type="ARBA" id="ARBA00022723"/>
    </source>
</evidence>
<reference evidence="4 5" key="1">
    <citation type="submission" date="2019-02" db="EMBL/GenBank/DDBJ databases">
        <authorList>
            <person name="Goldberg S.R."/>
            <person name="Haltli B.A."/>
            <person name="Correa H."/>
            <person name="Russell K.G."/>
        </authorList>
    </citation>
    <scope>NUCLEOTIDE SEQUENCE [LARGE SCALE GENOMIC DNA]</scope>
    <source>
        <strain evidence="4 5">JCM 16186</strain>
    </source>
</reference>
<dbReference type="SUPFAM" id="SSF56655">
    <property type="entry name" value="Carbohydrate phosphatase"/>
    <property type="match status" value="1"/>
</dbReference>
<evidence type="ECO:0000313" key="5">
    <source>
        <dbReference type="Proteomes" id="UP000798808"/>
    </source>
</evidence>
<protein>
    <submittedName>
        <fullName evidence="4">Inositol monophosphatase family protein</fullName>
    </submittedName>
</protein>
<dbReference type="InterPro" id="IPR000760">
    <property type="entry name" value="Inositol_monophosphatase-like"/>
</dbReference>
<keyword evidence="3" id="KW-0460">Magnesium</keyword>
<dbReference type="PRINTS" id="PR00377">
    <property type="entry name" value="IMPHPHTASES"/>
</dbReference>